<name>A0AAV9PY15_9PEZI</name>
<dbReference type="EMBL" id="JAXLQG010000016">
    <property type="protein sequence ID" value="KAK5531817.1"/>
    <property type="molecule type" value="Genomic_DNA"/>
</dbReference>
<dbReference type="AlphaFoldDB" id="A0AAV9PY15"/>
<dbReference type="PANTHER" id="PTHR38111">
    <property type="entry name" value="ZN(2)-C6 FUNGAL-TYPE DOMAIN-CONTAINING PROTEIN-RELATED"/>
    <property type="match status" value="1"/>
</dbReference>
<dbReference type="InterPro" id="IPR053178">
    <property type="entry name" value="Osmoadaptation_assoc"/>
</dbReference>
<organism evidence="2 3">
    <name type="scientific">Vermiconidia calcicola</name>
    <dbReference type="NCBI Taxonomy" id="1690605"/>
    <lineage>
        <taxon>Eukaryota</taxon>
        <taxon>Fungi</taxon>
        <taxon>Dikarya</taxon>
        <taxon>Ascomycota</taxon>
        <taxon>Pezizomycotina</taxon>
        <taxon>Dothideomycetes</taxon>
        <taxon>Dothideomycetidae</taxon>
        <taxon>Mycosphaerellales</taxon>
        <taxon>Extremaceae</taxon>
        <taxon>Vermiconidia</taxon>
    </lineage>
</organism>
<reference evidence="2 3" key="1">
    <citation type="submission" date="2023-06" db="EMBL/GenBank/DDBJ databases">
        <title>Black Yeasts Isolated from many extreme environments.</title>
        <authorList>
            <person name="Coleine C."/>
            <person name="Stajich J.E."/>
            <person name="Selbmann L."/>
        </authorList>
    </citation>
    <scope>NUCLEOTIDE SEQUENCE [LARGE SCALE GENOMIC DNA]</scope>
    <source>
        <strain evidence="2 3">CCFEE 5887</strain>
    </source>
</reference>
<gene>
    <name evidence="2" type="ORF">LTR25_008147</name>
</gene>
<evidence type="ECO:0000313" key="2">
    <source>
        <dbReference type="EMBL" id="KAK5531817.1"/>
    </source>
</evidence>
<dbReference type="PANTHER" id="PTHR38111:SF6">
    <property type="entry name" value="FINGER DOMAIN PROTEIN, PUTATIVE (AFU_ORTHOLOGUE AFUA_8G01940)-RELATED"/>
    <property type="match status" value="1"/>
</dbReference>
<evidence type="ECO:0000313" key="3">
    <source>
        <dbReference type="Proteomes" id="UP001345827"/>
    </source>
</evidence>
<keyword evidence="3" id="KW-1185">Reference proteome</keyword>
<dbReference type="Proteomes" id="UP001345827">
    <property type="component" value="Unassembled WGS sequence"/>
</dbReference>
<comment type="caution">
    <text evidence="2">The sequence shown here is derived from an EMBL/GenBank/DDBJ whole genome shotgun (WGS) entry which is preliminary data.</text>
</comment>
<feature type="region of interest" description="Disordered" evidence="1">
    <location>
        <begin position="90"/>
        <end position="122"/>
    </location>
</feature>
<proteinExistence type="predicted"/>
<evidence type="ECO:0000256" key="1">
    <source>
        <dbReference type="SAM" id="MobiDB-lite"/>
    </source>
</evidence>
<feature type="compositionally biased region" description="Polar residues" evidence="1">
    <location>
        <begin position="110"/>
        <end position="122"/>
    </location>
</feature>
<protein>
    <submittedName>
        <fullName evidence="2">Uncharacterized protein</fullName>
    </submittedName>
</protein>
<sequence>MELSFINHGTNHRILSVADRSTIRKISRQVGAATRKANGNGKKVNVLQIPDFLIADAESVASPQQQSAGYYSQPLTTTGCLVKAKPHKPLGLGLSRQPSNPSLERKHLRPTTSVPASLPLSSNGRPIPSSMSGFMLPDLTTRLLDYATGQDALTNPLRWVKAFRLSRQSSLRFLPLCYGHSKCLDDAIDCAAGRLQLCLAGNGQGHTSTSQLQVARLYGRALRSLNVALTSSDRVDWTMWYATLTLLLSEVLDESSRHGWIMHARGAFDILQALGPDNIRTEIEKDMFVTQAGGMIIEATFANIDSYLSRPEWQKALQSAIDPSAQLRHRSESTVKLWLILASVPELFRSVTEAVMQQRLEEKFPLMARLHILLDDLTAWGADLRSEDGTFRTHYARRHYQSTTTRYLVYMALAYRFITAIDVNSASMTEPKAMETISYIGQVIESHQLKAASPPALRLAKKVVLSIEATTADWSQPEVTGTSACSGTIEPKVFSYWSSLMGRAI</sequence>
<accession>A0AAV9PY15</accession>